<feature type="compositionally biased region" description="Polar residues" evidence="1">
    <location>
        <begin position="104"/>
        <end position="116"/>
    </location>
</feature>
<dbReference type="InterPro" id="IPR019959">
    <property type="entry name" value="T1SS-143_rpt-cont_dom"/>
</dbReference>
<protein>
    <submittedName>
        <fullName evidence="2">Uncharacterized protein</fullName>
    </submittedName>
</protein>
<evidence type="ECO:0000313" key="2">
    <source>
        <dbReference type="EMBL" id="AZQ12192.1"/>
    </source>
</evidence>
<gene>
    <name evidence="2" type="ORF">STH12_03128</name>
</gene>
<accession>A0ABN5U0N5</accession>
<dbReference type="NCBIfam" id="NF033510">
    <property type="entry name" value="Ca_tandemer"/>
    <property type="match status" value="9"/>
</dbReference>
<reference evidence="3" key="1">
    <citation type="submission" date="2017-03" db="EMBL/GenBank/DDBJ databases">
        <title>Full genome sequence of a non-lethal Shewanella isolate that potentiates virulence of Vibio parahaemolyticus causing acute hepatopancreatic necrosis disease (AHPND) in shrimp.</title>
        <authorList>
            <person name="Prachumwat A."/>
            <person name="Sritunyalucksana K."/>
        </authorList>
    </citation>
    <scope>NUCLEOTIDE SEQUENCE [LARGE SCALE GENOMIC DNA]</scope>
    <source>
        <strain evidence="3">TH2012</strain>
    </source>
</reference>
<feature type="region of interest" description="Disordered" evidence="1">
    <location>
        <begin position="89"/>
        <end position="116"/>
    </location>
</feature>
<dbReference type="RefSeq" id="WP_126168384.1">
    <property type="nucleotide sequence ID" value="NZ_CP020373.1"/>
</dbReference>
<dbReference type="NCBIfam" id="TIGR03660">
    <property type="entry name" value="T1SS_rpt_143"/>
    <property type="match status" value="1"/>
</dbReference>
<dbReference type="EMBL" id="CP020373">
    <property type="protein sequence ID" value="AZQ12192.1"/>
    <property type="molecule type" value="Genomic_DNA"/>
</dbReference>
<organism evidence="2 3">
    <name type="scientific">Shewanella khirikhana</name>
    <dbReference type="NCBI Taxonomy" id="1965282"/>
    <lineage>
        <taxon>Bacteria</taxon>
        <taxon>Pseudomonadati</taxon>
        <taxon>Pseudomonadota</taxon>
        <taxon>Gammaproteobacteria</taxon>
        <taxon>Alteromonadales</taxon>
        <taxon>Shewanellaceae</taxon>
        <taxon>Shewanella</taxon>
    </lineage>
</organism>
<dbReference type="InterPro" id="IPR013783">
    <property type="entry name" value="Ig-like_fold"/>
</dbReference>
<evidence type="ECO:0000256" key="1">
    <source>
        <dbReference type="SAM" id="MobiDB-lite"/>
    </source>
</evidence>
<sequence length="3998" mass="420234">MADFARADVLFFVQVGSRVWAVSRQGEWRELEPPFNVAELEQQAGLVVLDADALQYSESGIAVVVINDTPLALPSDLVTALKALPAVPASPDGTSDSLAAMPGQPSQDANSDPDQQGVNFGFTLFRQQHEKIVPRSGFNTEGDSLSDADTNDERQGDSNPLLPLVLGIQIEDGGDNFLNQAEIGTVTISGDAINGRDGDTLLLEIIDSAGNRLTFTVTIQNERWSIEGLDLSSLAEGPLTATISAPDYPGQVENASDDTIKDTLASISIEVDTGEDEYLDRAEQTAVDIFGTVENIQDGQTVWLTVTDEAGNSLTFETLVVDGQWRVEDADLSSLANGELAFQVQSQDVAGNPADAQTQAPKDSNARIFVWFADGDQVINAAEQSAVDIRGLVLNVENGQPILVTLSDGQGNTKTLVTLVEGNFWHIDDIDLTGFADGQLFVNADTLDVAGNTAHGQNQIAVDLIAKLTIDVITGSDDVINGIESRATDIRGSATDIEDGQQVLVTVTDANGTQLSFTTTVTAGQWQLDDVDLTTLADGKLDFSASAVDAAGNPATASTSHWMDTKIGISIDVETGEDEYIDRAEQTAVDMSGTVSNIEDGQTVTISVTDNQGNSLSFTTTVVGGSWQLDDVDLSSLANGELTFTASATDVAGNQASASVVHEKDTNARIFVWVADNDHVINAAEQSSVTVRGVVLNVENGQPITVTLSDGMGKSLTVTTVVTGNLWTIPNLDLTGFADGTLYVTADVSDVAGNPAHGENSIPVDLYAGVQIDINAGSDDVINALESKTTDIFGNVSDIEDGRTVTVTVTDKNGASLTFTAVVSGGAYLIDDADISSLADGELNFSASVTDVAGNPATASTSNIKDSIALISIDVETGLDDYIDRAEQTAVDIAGTVTNIEDGQTVTLVITDKLGKSLTFTTTVVGGEWQLDDVDLSSLANGELTFSASSADVAGNPANASVVHEKDTSARIFVWVADNDHVINAAEQSHVTVQGVVLNVENGQTISVTFSDGMGNTLTLTTVVSGNLWTLPNLDLTGFADGMLYVTADVTDVAGNPAHAENSIPVDLYATITIDVAAGNDDVINGREAGVTDIFGTVTDIEDGRTVTVTVTDKNGATLTFTALVSGGEYRIEDADISALADGSLSFNASATDQAGNPATAATSNVKDSLASVSIQIFDGGDELISEGEVRSVSVGGTATNIEPGKGLLVLLVDSQGHRYLTSTQVQADGSWRIDGLDLNALGFAEGEVSAWVASADNAGNIGWAKDTSLIDTQISIDIDTGEGYGGSQLIFGMEDELKGTTTGVEAGQTVTLSISDGKETRTFTTLVQADGSWQFSGLDVAGMGKHAPWMVDVTVSDLAGNSAADALPTLYQPMDVIIYEAGLILYDSLATELSYQIPDGTLSISLNQLYLTGITSLGQDVLVTVAADGMSLTASRAGDGELVFSATLTGTNLKVQLFEPLDQTGRAATLFIQLEALQNDADGTSETIFTYAIVNVLDAPELTLPDFYVTEEQQDVSGSVFANDFSLEGLTLVAIEIEGTRYNVQPGTPLVVATRFGELTIDSKGVWHLQTAGDLDNQVQQLLDFRYYAVDSDGSKSASSAYIYINDGAVADIGQYRDSLIEPKVDTDLLESRDFVIVAGSDALVADSLVFNPLTPFELEALGLKSEGVELSYSLSADGKLLTATAGTEVAFTLTLSASQSGRDLSASVLMDLKLPLDHPSTDILSLKLKLDATDTDGSPAAGGNITIDLLDGADPVLINNSRLEFDENDLFGTPLVQQGSFDIIAGSDSIKSLTFDDVRKMPRLTAGLEPLQFTVSADGTLLTAHTGDPANPVLEIRLLGGWNSGSDTLGHPYEITLYRAFDQNGGQISVPVVLKDFDGDSDKVLINFLVSDGTPGVATNVDLDVYELPNSSGGQNKDTDGIDVTASRDPIVDVSFDVSPGPMTDKDGNPLTQNGDALNWSLKDDGAVLEGRNSRGELVLSLSLPKDIHIDAGSNGSIAISAKLYGPIDQLQGDGSVNVLSLPITFLDSDGSVASSTVNLTIHDGLAAVIEGALTLSLNEQDLPKDGNQTVSGNFAIDAGSDNVQSLVLADGFSFNGYSSQGKAITLASSVDADGWYIATRTDGKEVFRLKLDADGTVTFEQSQPLDHPDPNGADVLDVNFSVQAVDADNDKSAPQTLTIAVTDAVPHAKDKEWNFFESDEPSELRLFNINQTGIDTGTLQKIVYKGVEYHAGDTIELFTDTGDRYGTLTVNQNGLATLVPELFTYNNVLFTEDLQFTIEDKDGDTDTGTLTLNARDSDGKVLILDPVFHEDTEGRLEIVAYPGDKDENEQVVAIKLDAASMAGGSLFIDGIQIFPAGGEYLFGAGALIIEPITGTATIRGTLTYLPADDLSDATDTINLLVTVVIDRNGVQSDVVTELPLTVISVADTPEWSTDSEFTYSLLEDAGTISLNLSASSKDETGADAQGSETLTFLISNISDGLTLTSGGKTITDGMIITPAELANLQATAAKDIAGKLTFDITPTSTENDNGDAASGELKTVELDIKPVADKPSLETRDISSDEDKPIDVRDIVGGSLSDSSETLGFEFTLPDGWSIDAPSAVQVSPGVWTVSGDDVNSGNAFVIPKEDVSSATFGTFALSVRSFSTEEIQDGIPPSDGILHPNPNYSAAQSVTIKLRGVANDAPTIDADPARWTMDETSGTISNLATLAEDVPIKLDFLLKTSDDDGSETLDLTLTGLPEGAKLLDASGNQVNLPVVDFVAGQPVYSVSAAQLATLSLLPIADFSGDISLTLNAQSTEKDGDSETFELTVALKVSPVIDETGSSLQTTTEGLENRPAVIDIRPFLGMDNDGSETITGAIVMPNSVGVGLLLDGRPITIPAGGLDLATLTDASSPTLPDLIASGRLAVLPPQDADGEFELPVRYEITDTSGNGETVSSWIDTRVRLIVDAQVNITTEIKASEPSLTSTDGSPIDITGQVKFFEADIDGSERLDYVEIVLPSGDGWYVEHPLGAIHDGNGRWLIEIPSLTSDTVREWGLDILQDVKIISDNAVTDAEITVNARVLDRDDGEIISTNFTVTFLQGAADSTATEVGDLQLTVADAIEDEAISFAGHLNPNITTDTNDVVSFRILASDLPEGGYFTGTDVEAVYNATGKAVIEWVFTTASLGNLTLHGISEHYAGDLSIPIRIIATDSLSGDTKIDDSQTLEAQIQPRADGAFFNVTNATMEEDTPVPLGIRLNFIDSDASPGTGGSETLVFGDAAQPIQLLLLDGGSLEDDSGLFQLKAGTTSTWLFTGSNMAELNDALANLRFVPPLHLSGVFGIAFNATAIDTALVGGATVTDTVAVSTTLNVVVTPVTDASNLPGTTVEILGDEDTLISLSGLDAAGAGLIDQDGSEVIYLTVSGVPAGSVLYYQDSGGNLIQLPNAGPDGGSFNGKPTYAWSIEPEQLGGLVLLPPENFSGDIPLKVGTVTWEQGTEDYVNNGTDVIVGVRPIADGIQIIVPPEKHYSAEEDDVIQVNFKAETLDVTGQELVRVTVIITSAGSLEGLEGVTVAGSFVSFTESGGVYTATLDVAATSVSGMQLHPGPLAFGTLNAEVRIESIDSNTVLGSDITDISAAEVLNFDIELTPEVDPPVWTAVDDVLANDPSNLLLGLGLSLQNPAPGETGKLEITGLPAGMTLEGASQSGDKWIADISDVASLKVVGANDGDSFTLTLKPSASLSGETAKGTTETITVTVDITAPIMAPFMASSFSAFADNGFTDGSFDDAFYWGADNLEFRFDPMLWRGSELLLQPRFTLADSGNPVTVQPGTVDEPSPIKVTQPTLYRYLGSQWSTELDDNKATAGDEGSLISLDNGDRMPQILTPDSPMIKPWLDLHLEANISELEAAVTAPVIPQIQTASFTTPAVLATLQDLGSISLAGDLRQDVTPYQPVPEPDPDYLASLSNLIQQSIDKGNSFEGGFIAGMDTGTEVISGALDGTEQLTRLMEEQQLTGQHR</sequence>
<name>A0ABN5U0N5_9GAMM</name>
<feature type="region of interest" description="Disordered" evidence="1">
    <location>
        <begin position="135"/>
        <end position="158"/>
    </location>
</feature>
<proteinExistence type="predicted"/>
<dbReference type="Gene3D" id="2.60.40.10">
    <property type="entry name" value="Immunoglobulins"/>
    <property type="match status" value="12"/>
</dbReference>
<evidence type="ECO:0000313" key="3">
    <source>
        <dbReference type="Proteomes" id="UP000278437"/>
    </source>
</evidence>
<keyword evidence="3" id="KW-1185">Reference proteome</keyword>
<dbReference type="Proteomes" id="UP000278437">
    <property type="component" value="Chromosome"/>
</dbReference>